<comment type="caution">
    <text evidence="3">The sequence shown here is derived from an EMBL/GenBank/DDBJ whole genome shotgun (WGS) entry which is preliminary data.</text>
</comment>
<dbReference type="PANTHER" id="PTHR21666:SF270">
    <property type="entry name" value="MUREIN HYDROLASE ACTIVATOR ENVC"/>
    <property type="match status" value="1"/>
</dbReference>
<feature type="domain" description="M23ase beta-sheet core" evidence="2">
    <location>
        <begin position="182"/>
        <end position="277"/>
    </location>
</feature>
<dbReference type="InterPro" id="IPR016047">
    <property type="entry name" value="M23ase_b-sheet_dom"/>
</dbReference>
<keyword evidence="3" id="KW-0378">Hydrolase</keyword>
<dbReference type="EMBL" id="JAUSQM010000001">
    <property type="protein sequence ID" value="MDP9822177.1"/>
    <property type="molecule type" value="Genomic_DNA"/>
</dbReference>
<keyword evidence="4" id="KW-1185">Reference proteome</keyword>
<dbReference type="Gene3D" id="2.70.70.10">
    <property type="entry name" value="Glucose Permease (Domain IIA)"/>
    <property type="match status" value="1"/>
</dbReference>
<dbReference type="InterPro" id="IPR050570">
    <property type="entry name" value="Cell_wall_metabolism_enzyme"/>
</dbReference>
<dbReference type="SUPFAM" id="SSF51261">
    <property type="entry name" value="Duplicated hybrid motif"/>
    <property type="match status" value="1"/>
</dbReference>
<dbReference type="Proteomes" id="UP001240447">
    <property type="component" value="Unassembled WGS sequence"/>
</dbReference>
<organism evidence="3 4">
    <name type="scientific">Nocardioides massiliensis</name>
    <dbReference type="NCBI Taxonomy" id="1325935"/>
    <lineage>
        <taxon>Bacteria</taxon>
        <taxon>Bacillati</taxon>
        <taxon>Actinomycetota</taxon>
        <taxon>Actinomycetes</taxon>
        <taxon>Propionibacteriales</taxon>
        <taxon>Nocardioidaceae</taxon>
        <taxon>Nocardioides</taxon>
    </lineage>
</organism>
<evidence type="ECO:0000259" key="2">
    <source>
        <dbReference type="Pfam" id="PF01551"/>
    </source>
</evidence>
<dbReference type="Pfam" id="PF01551">
    <property type="entry name" value="Peptidase_M23"/>
    <property type="match status" value="1"/>
</dbReference>
<evidence type="ECO:0000313" key="4">
    <source>
        <dbReference type="Proteomes" id="UP001240447"/>
    </source>
</evidence>
<reference evidence="3 4" key="1">
    <citation type="submission" date="2023-07" db="EMBL/GenBank/DDBJ databases">
        <title>Sequencing the genomes of 1000 actinobacteria strains.</title>
        <authorList>
            <person name="Klenk H.-P."/>
        </authorList>
    </citation>
    <scope>NUCLEOTIDE SEQUENCE [LARGE SCALE GENOMIC DNA]</scope>
    <source>
        <strain evidence="3 4">GD13</strain>
    </source>
</reference>
<dbReference type="InterPro" id="IPR011055">
    <property type="entry name" value="Dup_hybrid_motif"/>
</dbReference>
<dbReference type="PANTHER" id="PTHR21666">
    <property type="entry name" value="PEPTIDASE-RELATED"/>
    <property type="match status" value="1"/>
</dbReference>
<protein>
    <submittedName>
        <fullName evidence="3">Murein DD-endopeptidase MepM/ murein hydrolase activator NlpD</fullName>
    </submittedName>
</protein>
<gene>
    <name evidence="3" type="ORF">J2S59_001986</name>
</gene>
<dbReference type="CDD" id="cd12797">
    <property type="entry name" value="M23_peptidase"/>
    <property type="match status" value="1"/>
</dbReference>
<feature type="compositionally biased region" description="Basic residues" evidence="1">
    <location>
        <begin position="1"/>
        <end position="11"/>
    </location>
</feature>
<evidence type="ECO:0000313" key="3">
    <source>
        <dbReference type="EMBL" id="MDP9822177.1"/>
    </source>
</evidence>
<sequence>MGNHRAGKRERSRGSRPSPVVPTTTLGYTGGGKRRATKPVHAGSRKGLVPGLASVPTAVGAAALLLAAGGAVTLSQNGSAPVDFSQASVRAASSDISAALANRQQAVSRDSRRQALADAADAELQDAADAQLVERDARVQKLALSAQSWADELAKNLWASPLPPGTYRLTARFGQFGLWASSHTGLDFAAPHGTPILAIAAGVVTETGMDGAYGNKTVVTLEDGTEIWYAHQSSYGVSVGDTVVPGQQIGTVGNTGRSTGPHLHLEVRPGAGDPVDPYSALLVHGVTP</sequence>
<proteinExistence type="predicted"/>
<feature type="region of interest" description="Disordered" evidence="1">
    <location>
        <begin position="1"/>
        <end position="44"/>
    </location>
</feature>
<dbReference type="RefSeq" id="WP_068123691.1">
    <property type="nucleotide sequence ID" value="NZ_CCXJ01000665.1"/>
</dbReference>
<evidence type="ECO:0000256" key="1">
    <source>
        <dbReference type="SAM" id="MobiDB-lite"/>
    </source>
</evidence>
<accession>A0ABT9NP47</accession>
<name>A0ABT9NP47_9ACTN</name>
<dbReference type="GO" id="GO:0016787">
    <property type="term" value="F:hydrolase activity"/>
    <property type="evidence" value="ECO:0007669"/>
    <property type="project" value="UniProtKB-KW"/>
</dbReference>